<proteinExistence type="predicted"/>
<dbReference type="Proteomes" id="UP000076842">
    <property type="component" value="Unassembled WGS sequence"/>
</dbReference>
<reference evidence="1 2" key="1">
    <citation type="journal article" date="2016" name="Mol. Biol. Evol.">
        <title>Comparative Genomics of Early-Diverging Mushroom-Forming Fungi Provides Insights into the Origins of Lignocellulose Decay Capabilities.</title>
        <authorList>
            <person name="Nagy L.G."/>
            <person name="Riley R."/>
            <person name="Tritt A."/>
            <person name="Adam C."/>
            <person name="Daum C."/>
            <person name="Floudas D."/>
            <person name="Sun H."/>
            <person name="Yadav J.S."/>
            <person name="Pangilinan J."/>
            <person name="Larsson K.H."/>
            <person name="Matsuura K."/>
            <person name="Barry K."/>
            <person name="Labutti K."/>
            <person name="Kuo R."/>
            <person name="Ohm R.A."/>
            <person name="Bhattacharya S.S."/>
            <person name="Shirouzu T."/>
            <person name="Yoshinaga Y."/>
            <person name="Martin F.M."/>
            <person name="Grigoriev I.V."/>
            <person name="Hibbett D.S."/>
        </authorList>
    </citation>
    <scope>NUCLEOTIDE SEQUENCE [LARGE SCALE GENOMIC DNA]</scope>
    <source>
        <strain evidence="1 2">HHB12733</strain>
    </source>
</reference>
<keyword evidence="2" id="KW-1185">Reference proteome</keyword>
<dbReference type="EMBL" id="KV424010">
    <property type="protein sequence ID" value="KZT54625.1"/>
    <property type="molecule type" value="Genomic_DNA"/>
</dbReference>
<sequence>MTAVSSVQAYNITIGEQSAVYAYNPHRDIDLASGWNDSYTGSSNFVLGAVGSGTPYRATQYNGASVALTFQGMAVYVCFTASDGVDWDLTLIPTATTRQVDGSSDPICSTWGGNTLVVADSLSYDNYNATLTFNTIPSGADVFFYGSVVGVSVGPTGVQAEPAIVVDDHASTWTYVPSDQWVQETDDGAIDGGYTQTCSYNQSDIASATYTASSTYLGSVDTSLNFAQMRLPCTWWACFGQTLPFIPFK</sequence>
<gene>
    <name evidence="1" type="ORF">CALCODRAFT_379009</name>
</gene>
<name>A0A165EDJ0_9BASI</name>
<evidence type="ECO:0000313" key="2">
    <source>
        <dbReference type="Proteomes" id="UP000076842"/>
    </source>
</evidence>
<evidence type="ECO:0000313" key="1">
    <source>
        <dbReference type="EMBL" id="KZT54625.1"/>
    </source>
</evidence>
<accession>A0A165EDJ0</accession>
<dbReference type="OrthoDB" id="2576334at2759"/>
<protein>
    <submittedName>
        <fullName evidence="1">Uncharacterized protein</fullName>
    </submittedName>
</protein>
<organism evidence="1 2">
    <name type="scientific">Calocera cornea HHB12733</name>
    <dbReference type="NCBI Taxonomy" id="1353952"/>
    <lineage>
        <taxon>Eukaryota</taxon>
        <taxon>Fungi</taxon>
        <taxon>Dikarya</taxon>
        <taxon>Basidiomycota</taxon>
        <taxon>Agaricomycotina</taxon>
        <taxon>Dacrymycetes</taxon>
        <taxon>Dacrymycetales</taxon>
        <taxon>Dacrymycetaceae</taxon>
        <taxon>Calocera</taxon>
    </lineage>
</organism>
<dbReference type="InParanoid" id="A0A165EDJ0"/>
<dbReference type="AlphaFoldDB" id="A0A165EDJ0"/>